<accession>A0AAV7RC80</accession>
<dbReference type="Proteomes" id="UP001066276">
    <property type="component" value="Chromosome 5"/>
</dbReference>
<proteinExistence type="predicted"/>
<gene>
    <name evidence="1" type="ORF">NDU88_001898</name>
</gene>
<dbReference type="EMBL" id="JANPWB010000009">
    <property type="protein sequence ID" value="KAJ1149080.1"/>
    <property type="molecule type" value="Genomic_DNA"/>
</dbReference>
<protein>
    <submittedName>
        <fullName evidence="1">Uncharacterized protein</fullName>
    </submittedName>
</protein>
<organism evidence="1 2">
    <name type="scientific">Pleurodeles waltl</name>
    <name type="common">Iberian ribbed newt</name>
    <dbReference type="NCBI Taxonomy" id="8319"/>
    <lineage>
        <taxon>Eukaryota</taxon>
        <taxon>Metazoa</taxon>
        <taxon>Chordata</taxon>
        <taxon>Craniata</taxon>
        <taxon>Vertebrata</taxon>
        <taxon>Euteleostomi</taxon>
        <taxon>Amphibia</taxon>
        <taxon>Batrachia</taxon>
        <taxon>Caudata</taxon>
        <taxon>Salamandroidea</taxon>
        <taxon>Salamandridae</taxon>
        <taxon>Pleurodelinae</taxon>
        <taxon>Pleurodeles</taxon>
    </lineage>
</organism>
<comment type="caution">
    <text evidence="1">The sequence shown here is derived from an EMBL/GenBank/DDBJ whole genome shotgun (WGS) entry which is preliminary data.</text>
</comment>
<dbReference type="AlphaFoldDB" id="A0AAV7RC80"/>
<evidence type="ECO:0000313" key="1">
    <source>
        <dbReference type="EMBL" id="KAJ1149080.1"/>
    </source>
</evidence>
<name>A0AAV7RC80_PLEWA</name>
<keyword evidence="2" id="KW-1185">Reference proteome</keyword>
<sequence>MMGLLDRAPVGAREELPKGGLVAPVVVRSKMGHIIAAGFEWSDGDGGRDAREVEEGLQAWGEEVWPEEVQERPKKVYARADSSEGGAYQRAHRYGQVAAHGDKKQAGASRETAGSKGLVKAGVCPVRCGLVASTLDLSFLYRVRRTETWRNWGIPVRHHDPGMKQMLAQVWPVRLHW</sequence>
<evidence type="ECO:0000313" key="2">
    <source>
        <dbReference type="Proteomes" id="UP001066276"/>
    </source>
</evidence>
<reference evidence="1" key="1">
    <citation type="journal article" date="2022" name="bioRxiv">
        <title>Sequencing and chromosome-scale assembly of the giantPleurodeles waltlgenome.</title>
        <authorList>
            <person name="Brown T."/>
            <person name="Elewa A."/>
            <person name="Iarovenko S."/>
            <person name="Subramanian E."/>
            <person name="Araus A.J."/>
            <person name="Petzold A."/>
            <person name="Susuki M."/>
            <person name="Suzuki K.-i.T."/>
            <person name="Hayashi T."/>
            <person name="Toyoda A."/>
            <person name="Oliveira C."/>
            <person name="Osipova E."/>
            <person name="Leigh N.D."/>
            <person name="Simon A."/>
            <person name="Yun M.H."/>
        </authorList>
    </citation>
    <scope>NUCLEOTIDE SEQUENCE</scope>
    <source>
        <strain evidence="1">20211129_DDA</strain>
        <tissue evidence="1">Liver</tissue>
    </source>
</reference>